<dbReference type="NCBIfam" id="TIGR00229">
    <property type="entry name" value="sensory_box"/>
    <property type="match status" value="1"/>
</dbReference>
<dbReference type="PROSITE" id="PS50109">
    <property type="entry name" value="HIS_KIN"/>
    <property type="match status" value="1"/>
</dbReference>
<dbReference type="InterPro" id="IPR013656">
    <property type="entry name" value="PAS_4"/>
</dbReference>
<sequence>MGNFEQGCGDAREQEIKGLLQANRDLQQELEAHRLSEAQLARELVQAELALRVIPSAALSLDLHGRITSWNNKAERVTGYSREEVLGHSCEIFALGPCAQECETFIDDQGNALIGKVCQIKTRDGKVRSVSKNTDLLKDPDGTVTGAVVTFTDITEQLEVELQLRTERDKFRGILSALDQGMHILNRDYVIEYQNEILRRTFGDKIGEKCYEVYKQRDKPCEVCRMHAAIERNEIQRTEEIMSDRRHYEQSYVPFADVDGQTKALILLRDVTEEKMYRAETMRAGQLASIGELAAGVAHEINNPINGIINYAQVLLDDSSQVSMEDEASSPMQREMLGRIIKEGERIAYIVRNLLFFARQREEEAEVVAIEAIIHDSLSLIKHQLQKDGVTIKTDISPDLPSIRVHPQQLQQVFLNLLSNARYALNQRYPGRDPGKKVEIRCQAVENQGRHLVRTQITDYGPGISPELLTRIFEPFFSSKKPGEGTGLGLSISAGLVRDFQGQLRVESEPGSHTTMTVDLPAYAE</sequence>
<dbReference type="RefSeq" id="WP_307633059.1">
    <property type="nucleotide sequence ID" value="NZ_JAPHEH010000001.1"/>
</dbReference>
<evidence type="ECO:0000256" key="2">
    <source>
        <dbReference type="ARBA" id="ARBA00012438"/>
    </source>
</evidence>
<dbReference type="SMART" id="SM00388">
    <property type="entry name" value="HisKA"/>
    <property type="match status" value="1"/>
</dbReference>
<feature type="domain" description="Histidine kinase" evidence="11">
    <location>
        <begin position="296"/>
        <end position="524"/>
    </location>
</feature>
<keyword evidence="8" id="KW-0902">Two-component regulatory system</keyword>
<evidence type="ECO:0000256" key="4">
    <source>
        <dbReference type="ARBA" id="ARBA00022679"/>
    </source>
</evidence>
<dbReference type="PROSITE" id="PS50112">
    <property type="entry name" value="PAS"/>
    <property type="match status" value="1"/>
</dbReference>
<evidence type="ECO:0000259" key="12">
    <source>
        <dbReference type="PROSITE" id="PS50112"/>
    </source>
</evidence>
<keyword evidence="9" id="KW-0175">Coiled coil</keyword>
<proteinExistence type="predicted"/>
<feature type="domain" description="PAC" evidence="13">
    <location>
        <begin position="114"/>
        <end position="166"/>
    </location>
</feature>
<dbReference type="InterPro" id="IPR003594">
    <property type="entry name" value="HATPase_dom"/>
</dbReference>
<name>A0A9X4RM85_9BACT</name>
<keyword evidence="7" id="KW-0067">ATP-binding</keyword>
<dbReference type="InterPro" id="IPR004358">
    <property type="entry name" value="Sig_transdc_His_kin-like_C"/>
</dbReference>
<comment type="catalytic activity">
    <reaction evidence="1">
        <text>ATP + protein L-histidine = ADP + protein N-phospho-L-histidine.</text>
        <dbReference type="EC" id="2.7.13.3"/>
    </reaction>
</comment>
<dbReference type="InterPro" id="IPR035965">
    <property type="entry name" value="PAS-like_dom_sf"/>
</dbReference>
<dbReference type="Gene3D" id="3.30.450.20">
    <property type="entry name" value="PAS domain"/>
    <property type="match status" value="2"/>
</dbReference>
<comment type="caution">
    <text evidence="14">The sequence shown here is derived from an EMBL/GenBank/DDBJ whole genome shotgun (WGS) entry which is preliminary data.</text>
</comment>
<dbReference type="CDD" id="cd00130">
    <property type="entry name" value="PAS"/>
    <property type="match status" value="1"/>
</dbReference>
<evidence type="ECO:0000259" key="13">
    <source>
        <dbReference type="PROSITE" id="PS50113"/>
    </source>
</evidence>
<dbReference type="InterPro" id="IPR003661">
    <property type="entry name" value="HisK_dim/P_dom"/>
</dbReference>
<dbReference type="InterPro" id="IPR036097">
    <property type="entry name" value="HisK_dim/P_sf"/>
</dbReference>
<dbReference type="InterPro" id="IPR013767">
    <property type="entry name" value="PAS_fold"/>
</dbReference>
<evidence type="ECO:0000256" key="6">
    <source>
        <dbReference type="ARBA" id="ARBA00022777"/>
    </source>
</evidence>
<dbReference type="GO" id="GO:0006355">
    <property type="term" value="P:regulation of DNA-templated transcription"/>
    <property type="evidence" value="ECO:0007669"/>
    <property type="project" value="InterPro"/>
</dbReference>
<evidence type="ECO:0000256" key="8">
    <source>
        <dbReference type="ARBA" id="ARBA00023012"/>
    </source>
</evidence>
<dbReference type="PROSITE" id="PS50113">
    <property type="entry name" value="PAC"/>
    <property type="match status" value="1"/>
</dbReference>
<evidence type="ECO:0000313" key="15">
    <source>
        <dbReference type="Proteomes" id="UP001154240"/>
    </source>
</evidence>
<dbReference type="Proteomes" id="UP001154240">
    <property type="component" value="Unassembled WGS sequence"/>
</dbReference>
<dbReference type="PANTHER" id="PTHR43065">
    <property type="entry name" value="SENSOR HISTIDINE KINASE"/>
    <property type="match status" value="1"/>
</dbReference>
<dbReference type="Pfam" id="PF08448">
    <property type="entry name" value="PAS_4"/>
    <property type="match status" value="1"/>
</dbReference>
<dbReference type="SUPFAM" id="SSF55874">
    <property type="entry name" value="ATPase domain of HSP90 chaperone/DNA topoisomerase II/histidine kinase"/>
    <property type="match status" value="1"/>
</dbReference>
<evidence type="ECO:0000256" key="10">
    <source>
        <dbReference type="SAM" id="MobiDB-lite"/>
    </source>
</evidence>
<dbReference type="EMBL" id="JAPHEH010000001">
    <property type="protein sequence ID" value="MDG4476090.1"/>
    <property type="molecule type" value="Genomic_DNA"/>
</dbReference>
<dbReference type="Gene3D" id="3.30.565.10">
    <property type="entry name" value="Histidine kinase-like ATPase, C-terminal domain"/>
    <property type="match status" value="1"/>
</dbReference>
<keyword evidence="15" id="KW-1185">Reference proteome</keyword>
<dbReference type="Pfam" id="PF02518">
    <property type="entry name" value="HATPase_c"/>
    <property type="match status" value="1"/>
</dbReference>
<evidence type="ECO:0000313" key="14">
    <source>
        <dbReference type="EMBL" id="MDG4476090.1"/>
    </source>
</evidence>
<feature type="coiled-coil region" evidence="9">
    <location>
        <begin position="16"/>
        <end position="43"/>
    </location>
</feature>
<organism evidence="14 15">
    <name type="scientific">Thiovibrio frasassiensis</name>
    <dbReference type="NCBI Taxonomy" id="2984131"/>
    <lineage>
        <taxon>Bacteria</taxon>
        <taxon>Pseudomonadati</taxon>
        <taxon>Thermodesulfobacteriota</taxon>
        <taxon>Desulfobulbia</taxon>
        <taxon>Desulfobulbales</taxon>
        <taxon>Thiovibrionaceae</taxon>
        <taxon>Thiovibrio</taxon>
    </lineage>
</organism>
<feature type="region of interest" description="Disordered" evidence="10">
    <location>
        <begin position="506"/>
        <end position="525"/>
    </location>
</feature>
<dbReference type="AlphaFoldDB" id="A0A9X4RM85"/>
<dbReference type="PRINTS" id="PR00344">
    <property type="entry name" value="BCTRLSENSOR"/>
</dbReference>
<dbReference type="CDD" id="cd00082">
    <property type="entry name" value="HisKA"/>
    <property type="match status" value="1"/>
</dbReference>
<evidence type="ECO:0000256" key="5">
    <source>
        <dbReference type="ARBA" id="ARBA00022741"/>
    </source>
</evidence>
<evidence type="ECO:0000256" key="7">
    <source>
        <dbReference type="ARBA" id="ARBA00022840"/>
    </source>
</evidence>
<dbReference type="GO" id="GO:0005524">
    <property type="term" value="F:ATP binding"/>
    <property type="evidence" value="ECO:0007669"/>
    <property type="project" value="UniProtKB-KW"/>
</dbReference>
<reference evidence="14" key="1">
    <citation type="journal article" date="2022" name="bioRxiv">
        <title>Thiovibrio frasassiensisgen. nov., sp. nov., an autotrophic, elemental sulfur disproportionating bacterium isolated from sulfidic karst sediment, and proposal of Thiovibrionaceae fam. nov.</title>
        <authorList>
            <person name="Aronson H."/>
            <person name="Thomas C."/>
            <person name="Bhattacharyya M."/>
            <person name="Eckstein S."/>
            <person name="Jensen S."/>
            <person name="Barco R."/>
            <person name="Macalady J."/>
            <person name="Amend J."/>
        </authorList>
    </citation>
    <scope>NUCLEOTIDE SEQUENCE</scope>
    <source>
        <strain evidence="14">RS19-109</strain>
    </source>
</reference>
<evidence type="ECO:0000256" key="9">
    <source>
        <dbReference type="SAM" id="Coils"/>
    </source>
</evidence>
<dbReference type="Gene3D" id="1.10.287.130">
    <property type="match status" value="1"/>
</dbReference>
<dbReference type="InterPro" id="IPR000700">
    <property type="entry name" value="PAS-assoc_C"/>
</dbReference>
<accession>A0A9X4RM85</accession>
<evidence type="ECO:0000256" key="1">
    <source>
        <dbReference type="ARBA" id="ARBA00000085"/>
    </source>
</evidence>
<dbReference type="Pfam" id="PF00989">
    <property type="entry name" value="PAS"/>
    <property type="match status" value="1"/>
</dbReference>
<gene>
    <name evidence="14" type="ORF">OLX77_07975</name>
</gene>
<dbReference type="InterPro" id="IPR005467">
    <property type="entry name" value="His_kinase_dom"/>
</dbReference>
<keyword evidence="3" id="KW-0597">Phosphoprotein</keyword>
<dbReference type="PANTHER" id="PTHR43065:SF10">
    <property type="entry name" value="PEROXIDE STRESS-ACTIVATED HISTIDINE KINASE MAK3"/>
    <property type="match status" value="1"/>
</dbReference>
<evidence type="ECO:0000256" key="3">
    <source>
        <dbReference type="ARBA" id="ARBA00022553"/>
    </source>
</evidence>
<dbReference type="SMART" id="SM00091">
    <property type="entry name" value="PAS"/>
    <property type="match status" value="2"/>
</dbReference>
<dbReference type="Pfam" id="PF00512">
    <property type="entry name" value="HisKA"/>
    <property type="match status" value="1"/>
</dbReference>
<keyword evidence="6" id="KW-0418">Kinase</keyword>
<dbReference type="InterPro" id="IPR000014">
    <property type="entry name" value="PAS"/>
</dbReference>
<keyword evidence="4" id="KW-0808">Transferase</keyword>
<keyword evidence="5" id="KW-0547">Nucleotide-binding</keyword>
<feature type="domain" description="PAS" evidence="12">
    <location>
        <begin position="50"/>
        <end position="89"/>
    </location>
</feature>
<dbReference type="SUPFAM" id="SSF47384">
    <property type="entry name" value="Homodimeric domain of signal transducing histidine kinase"/>
    <property type="match status" value="1"/>
</dbReference>
<reference evidence="14" key="2">
    <citation type="submission" date="2022-10" db="EMBL/GenBank/DDBJ databases">
        <authorList>
            <person name="Aronson H.S."/>
        </authorList>
    </citation>
    <scope>NUCLEOTIDE SEQUENCE</scope>
    <source>
        <strain evidence="14">RS19-109</strain>
    </source>
</reference>
<dbReference type="GO" id="GO:0000155">
    <property type="term" value="F:phosphorelay sensor kinase activity"/>
    <property type="evidence" value="ECO:0007669"/>
    <property type="project" value="InterPro"/>
</dbReference>
<dbReference type="SUPFAM" id="SSF55785">
    <property type="entry name" value="PYP-like sensor domain (PAS domain)"/>
    <property type="match status" value="2"/>
</dbReference>
<protein>
    <recommendedName>
        <fullName evidence="2">histidine kinase</fullName>
        <ecNumber evidence="2">2.7.13.3</ecNumber>
    </recommendedName>
</protein>
<dbReference type="SMART" id="SM00387">
    <property type="entry name" value="HATPase_c"/>
    <property type="match status" value="1"/>
</dbReference>
<dbReference type="EC" id="2.7.13.3" evidence="2"/>
<evidence type="ECO:0000259" key="11">
    <source>
        <dbReference type="PROSITE" id="PS50109"/>
    </source>
</evidence>
<dbReference type="InterPro" id="IPR036890">
    <property type="entry name" value="HATPase_C_sf"/>
</dbReference>